<dbReference type="EMBL" id="CP001043">
    <property type="protein sequence ID" value="ACC71034.1"/>
    <property type="molecule type" value="Genomic_DNA"/>
</dbReference>
<dbReference type="InterPro" id="IPR050191">
    <property type="entry name" value="ATP-dep_DNA_ligase"/>
</dbReference>
<sequence>MHATLQRRPFSNRDWLFEWKLDGFRCLVRKHGETVDLISREGNLFNSSFPDVVAAVAHVPGDFVWDTELAVGSARGSADFASLQQRARTISPRTVPSAARKCPARLYVFDMMMEALLDLRGHPLIDRKDRLRDAFDDTPTLVYVTDVEGVGDLVFEQAQAHDFEGMVAKRKDSPYVRGRSLNWIKVKNPTYSRAAPLGFGRAAKE</sequence>
<dbReference type="PANTHER" id="PTHR45674:SF4">
    <property type="entry name" value="DNA LIGASE 1"/>
    <property type="match status" value="1"/>
</dbReference>
<keyword evidence="2 4" id="KW-0436">Ligase</keyword>
<dbReference type="eggNOG" id="COG1793">
    <property type="taxonomic scope" value="Bacteria"/>
</dbReference>
<evidence type="ECO:0000313" key="4">
    <source>
        <dbReference type="EMBL" id="ACC71034.1"/>
    </source>
</evidence>
<dbReference type="Pfam" id="PF01068">
    <property type="entry name" value="DNA_ligase_A_M"/>
    <property type="match status" value="1"/>
</dbReference>
<dbReference type="Gene3D" id="3.30.470.30">
    <property type="entry name" value="DNA ligase/mRNA capping enzyme"/>
    <property type="match status" value="1"/>
</dbReference>
<evidence type="ECO:0000256" key="1">
    <source>
        <dbReference type="ARBA" id="ARBA00007572"/>
    </source>
</evidence>
<reference evidence="5" key="1">
    <citation type="journal article" date="2014" name="Stand. Genomic Sci.">
        <title>Complete genome sequence of Burkholderia phymatum STM815(T), a broad host range and efficient nitrogen-fixing symbiont of Mimosa species.</title>
        <authorList>
            <person name="Moulin L."/>
            <person name="Klonowska A."/>
            <person name="Caroline B."/>
            <person name="Booth K."/>
            <person name="Vriezen J.A."/>
            <person name="Melkonian R."/>
            <person name="James E.K."/>
            <person name="Young J.P."/>
            <person name="Bena G."/>
            <person name="Hauser L."/>
            <person name="Land M."/>
            <person name="Kyrpides N."/>
            <person name="Bruce D."/>
            <person name="Chain P."/>
            <person name="Copeland A."/>
            <person name="Pitluck S."/>
            <person name="Woyke T."/>
            <person name="Lizotte-Waniewski M."/>
            <person name="Bristow J."/>
            <person name="Riley M."/>
        </authorList>
    </citation>
    <scope>NUCLEOTIDE SEQUENCE [LARGE SCALE GENOMIC DNA]</scope>
    <source>
        <strain evidence="5">DSM 17167 / CIP 108236 / LMG 21445 / STM815</strain>
    </source>
</reference>
<dbReference type="PANTHER" id="PTHR45674">
    <property type="entry name" value="DNA LIGASE 1/3 FAMILY MEMBER"/>
    <property type="match status" value="1"/>
</dbReference>
<evidence type="ECO:0000313" key="5">
    <source>
        <dbReference type="Proteomes" id="UP000001192"/>
    </source>
</evidence>
<dbReference type="Gene3D" id="3.30.1490.70">
    <property type="match status" value="1"/>
</dbReference>
<dbReference type="InterPro" id="IPR016059">
    <property type="entry name" value="DNA_ligase_ATP-dep_CS"/>
</dbReference>
<keyword evidence="5" id="KW-1185">Reference proteome</keyword>
<evidence type="ECO:0000259" key="3">
    <source>
        <dbReference type="PROSITE" id="PS50160"/>
    </source>
</evidence>
<protein>
    <submittedName>
        <fullName evidence="4">ATP dependent DNA ligase</fullName>
    </submittedName>
</protein>
<name>B2JCX8_PARP8</name>
<dbReference type="OrthoDB" id="5503604at2"/>
<dbReference type="SUPFAM" id="SSF56091">
    <property type="entry name" value="DNA ligase/mRNA capping enzyme, catalytic domain"/>
    <property type="match status" value="1"/>
</dbReference>
<dbReference type="GO" id="GO:0005524">
    <property type="term" value="F:ATP binding"/>
    <property type="evidence" value="ECO:0007669"/>
    <property type="project" value="InterPro"/>
</dbReference>
<dbReference type="InterPro" id="IPR012310">
    <property type="entry name" value="DNA_ligase_ATP-dep_cent"/>
</dbReference>
<dbReference type="PROSITE" id="PS50160">
    <property type="entry name" value="DNA_LIGASE_A3"/>
    <property type="match status" value="1"/>
</dbReference>
<dbReference type="Proteomes" id="UP000001192">
    <property type="component" value="Chromosome 1"/>
</dbReference>
<dbReference type="GO" id="GO:0006281">
    <property type="term" value="P:DNA repair"/>
    <property type="evidence" value="ECO:0007669"/>
    <property type="project" value="InterPro"/>
</dbReference>
<accession>B2JCX8</accession>
<dbReference type="GO" id="GO:0006310">
    <property type="term" value="P:DNA recombination"/>
    <property type="evidence" value="ECO:0007669"/>
    <property type="project" value="InterPro"/>
</dbReference>
<dbReference type="STRING" id="391038.Bphy_1855"/>
<evidence type="ECO:0000256" key="2">
    <source>
        <dbReference type="ARBA" id="ARBA00022598"/>
    </source>
</evidence>
<feature type="domain" description="ATP-dependent DNA ligase family profile" evidence="3">
    <location>
        <begin position="97"/>
        <end position="187"/>
    </location>
</feature>
<dbReference type="PROSITE" id="PS00697">
    <property type="entry name" value="DNA_LIGASE_A1"/>
    <property type="match status" value="1"/>
</dbReference>
<dbReference type="HOGENOM" id="CLU_008325_3_1_4"/>
<dbReference type="AlphaFoldDB" id="B2JCX8"/>
<comment type="similarity">
    <text evidence="1">Belongs to the ATP-dependent DNA ligase family.</text>
</comment>
<organism evidence="4 5">
    <name type="scientific">Paraburkholderia phymatum (strain DSM 17167 / CIP 108236 / LMG 21445 / STM815)</name>
    <name type="common">Burkholderia phymatum</name>
    <dbReference type="NCBI Taxonomy" id="391038"/>
    <lineage>
        <taxon>Bacteria</taxon>
        <taxon>Pseudomonadati</taxon>
        <taxon>Pseudomonadota</taxon>
        <taxon>Betaproteobacteria</taxon>
        <taxon>Burkholderiales</taxon>
        <taxon>Burkholderiaceae</taxon>
        <taxon>Paraburkholderia</taxon>
    </lineage>
</organism>
<gene>
    <name evidence="4" type="ordered locus">Bphy_1855</name>
</gene>
<dbReference type="GO" id="GO:0003910">
    <property type="term" value="F:DNA ligase (ATP) activity"/>
    <property type="evidence" value="ECO:0007669"/>
    <property type="project" value="InterPro"/>
</dbReference>
<proteinExistence type="inferred from homology"/>
<dbReference type="KEGG" id="bph:Bphy_1855"/>